<evidence type="ECO:0000256" key="3">
    <source>
        <dbReference type="ARBA" id="ARBA00023136"/>
    </source>
</evidence>
<dbReference type="PANTHER" id="PTHR34963:SF2">
    <property type="entry name" value="PHOTOSYSTEM II REACTION CENTER PSB28 PROTEIN, CHLOROPLASTIC"/>
    <property type="match status" value="1"/>
</dbReference>
<dbReference type="InterPro" id="IPR005610">
    <property type="entry name" value="PSII_Psb28_class-1"/>
</dbReference>
<accession>A0A060ADY5</accession>
<protein>
    <recommendedName>
        <fullName evidence="5 6">Photosystem II reaction center Psb28 protein</fullName>
    </recommendedName>
    <alternativeName>
        <fullName evidence="5">Photosystem II 13 kDa protein</fullName>
    </alternativeName>
    <alternativeName>
        <fullName evidence="5">Photosystem II reaction center W protein</fullName>
    </alternativeName>
</protein>
<keyword evidence="2 5" id="KW-0602">Photosynthesis</keyword>
<evidence type="ECO:0000256" key="1">
    <source>
        <dbReference type="ARBA" id="ARBA00004170"/>
    </source>
</evidence>
<dbReference type="GO" id="GO:0015979">
    <property type="term" value="P:photosynthesis"/>
    <property type="evidence" value="ECO:0007669"/>
    <property type="project" value="UniProtKB-UniRule"/>
</dbReference>
<dbReference type="PANTHER" id="PTHR34963">
    <property type="match status" value="1"/>
</dbReference>
<comment type="similarity">
    <text evidence="5 6">Belongs to the Psb28 family.</text>
</comment>
<evidence type="ECO:0000256" key="2">
    <source>
        <dbReference type="ARBA" id="ARBA00022531"/>
    </source>
</evidence>
<dbReference type="AlphaFoldDB" id="A0A060ADY5"/>
<keyword evidence="7" id="KW-0934">Plastid</keyword>
<evidence type="ECO:0000256" key="5">
    <source>
        <dbReference type="HAMAP-Rule" id="MF_01370"/>
    </source>
</evidence>
<sequence>MASIQFIQGVDEAVIPTVRLTRSRDGQTGTALFRFVQPNLLQQQGEITGMYMIDEEGELVTRHVNAKFVNGQPQIIEALYVMKNLQAWERFMRFMDRYAHANGLSFQRS</sequence>
<dbReference type="Gene3D" id="2.40.30.220">
    <property type="entry name" value="Photosystem II Psb28"/>
    <property type="match status" value="1"/>
</dbReference>
<evidence type="ECO:0000256" key="4">
    <source>
        <dbReference type="ARBA" id="ARBA00023276"/>
    </source>
</evidence>
<keyword evidence="3 5" id="KW-0472">Membrane</keyword>
<name>A0A060ADY5_9RHOD</name>
<evidence type="ECO:0000256" key="6">
    <source>
        <dbReference type="RuleBase" id="RU003509"/>
    </source>
</evidence>
<keyword evidence="5" id="KW-0793">Thylakoid</keyword>
<keyword evidence="7" id="KW-0150">Chloroplast</keyword>
<dbReference type="NCBIfam" id="TIGR03047">
    <property type="entry name" value="PS_II_psb28"/>
    <property type="match status" value="1"/>
</dbReference>
<keyword evidence="4 5" id="KW-0604">Photosystem II</keyword>
<dbReference type="EMBL" id="KJ569775">
    <property type="protein sequence ID" value="AIA61156.1"/>
    <property type="molecule type" value="Genomic_DNA"/>
</dbReference>
<comment type="subcellular location">
    <subcellularLocation>
        <location evidence="1">Membrane</location>
        <topology evidence="1">Peripheral membrane protein</topology>
    </subcellularLocation>
    <subcellularLocation>
        <location evidence="5">Plastid</location>
        <location evidence="5">Chloroplast thylakoid membrane</location>
        <topology evidence="5">Peripheral membrane protein</topology>
        <orientation evidence="5">Stromal side</orientation>
    </subcellularLocation>
</comment>
<reference evidence="7" key="1">
    <citation type="submission" date="2014-03" db="EMBL/GenBank/DDBJ databases">
        <title>Metagenomic reconstruction of the complete chloroplast and mitochondrial genomes of a novel unicellular red alga from the Cyanidiaceae family.</title>
        <authorList>
            <person name="Servin-Garciduenas L.E."/>
            <person name="Martinez-Romero E."/>
        </authorList>
    </citation>
    <scope>NUCLEOTIDE SEQUENCE</scope>
    <source>
        <strain evidence="7">MX-AZ01</strain>
    </source>
</reference>
<gene>
    <name evidence="5" type="primary">psb28</name>
    <name evidence="5" type="synonym">psbW</name>
</gene>
<geneLocation type="chloroplast" evidence="7"/>
<dbReference type="GO" id="GO:0009535">
    <property type="term" value="C:chloroplast thylakoid membrane"/>
    <property type="evidence" value="ECO:0007669"/>
    <property type="project" value="UniProtKB-SubCell"/>
</dbReference>
<dbReference type="HAMAP" id="MF_01370">
    <property type="entry name" value="PSII_Psb28"/>
    <property type="match status" value="1"/>
</dbReference>
<comment type="subunit">
    <text evidence="5">Part of the photosystem II complex.</text>
</comment>
<evidence type="ECO:0000313" key="7">
    <source>
        <dbReference type="EMBL" id="AIA61156.1"/>
    </source>
</evidence>
<dbReference type="InterPro" id="IPR038676">
    <property type="entry name" value="Psb28_c1_sf"/>
</dbReference>
<proteinExistence type="inferred from homology"/>
<dbReference type="GO" id="GO:0009523">
    <property type="term" value="C:photosystem II"/>
    <property type="evidence" value="ECO:0007669"/>
    <property type="project" value="UniProtKB-KW"/>
</dbReference>
<dbReference type="Pfam" id="PF03912">
    <property type="entry name" value="Psb28"/>
    <property type="match status" value="1"/>
</dbReference>
<organism evidence="7">
    <name type="scientific">Cyanidiaceae sp. MX-AZ01</name>
    <dbReference type="NCBI Taxonomy" id="1503164"/>
    <lineage>
        <taxon>Eukaryota</taxon>
        <taxon>Rhodophyta</taxon>
        <taxon>Bangiophyceae</taxon>
        <taxon>Cyanidiales</taxon>
        <taxon>Cyanidiaceae</taxon>
    </lineage>
</organism>